<dbReference type="AlphaFoldDB" id="A0A5P2G1V1"/>
<organism evidence="1 2">
    <name type="scientific">Rhizosphaericola mali</name>
    <dbReference type="NCBI Taxonomy" id="2545455"/>
    <lineage>
        <taxon>Bacteria</taxon>
        <taxon>Pseudomonadati</taxon>
        <taxon>Bacteroidota</taxon>
        <taxon>Chitinophagia</taxon>
        <taxon>Chitinophagales</taxon>
        <taxon>Chitinophagaceae</taxon>
        <taxon>Rhizosphaericola</taxon>
    </lineage>
</organism>
<dbReference type="RefSeq" id="WP_131330729.1">
    <property type="nucleotide sequence ID" value="NZ_CP044016.1"/>
</dbReference>
<dbReference type="Pfam" id="PF02620">
    <property type="entry name" value="YceD"/>
    <property type="match status" value="1"/>
</dbReference>
<gene>
    <name evidence="1" type="ORF">E0W69_014265</name>
</gene>
<dbReference type="OrthoDB" id="1524821at2"/>
<keyword evidence="2" id="KW-1185">Reference proteome</keyword>
<dbReference type="KEGG" id="arac:E0W69_014265"/>
<evidence type="ECO:0000313" key="2">
    <source>
        <dbReference type="Proteomes" id="UP000292424"/>
    </source>
</evidence>
<dbReference type="Proteomes" id="UP000292424">
    <property type="component" value="Chromosome"/>
</dbReference>
<proteinExistence type="predicted"/>
<protein>
    <submittedName>
        <fullName evidence="1">DUF177 domain-containing protein</fullName>
    </submittedName>
</protein>
<dbReference type="EMBL" id="CP044016">
    <property type="protein sequence ID" value="QES89774.1"/>
    <property type="molecule type" value="Genomic_DNA"/>
</dbReference>
<evidence type="ECO:0000313" key="1">
    <source>
        <dbReference type="EMBL" id="QES89774.1"/>
    </source>
</evidence>
<dbReference type="InterPro" id="IPR003772">
    <property type="entry name" value="YceD"/>
</dbReference>
<accession>A0A5P2G1V1</accession>
<sequence length="185" mass="21535">MSNRRVFEIAFVGLKLGKHEFEYQVDDKFFEPYGEQDFDNCQAKVKLLLEKENGFLLLKFDISGTVDSLCDRCGNPLTLQLWDEFNIVVKMVENPDEMNEAEEDPDVYYISRTESHVKIADWIYEFISLSIPNPHYCGEDEQGKSLCNPEVLAKLSQMEKDATEEAKNENSIWKDLDKFKNIDEN</sequence>
<reference evidence="1 2" key="1">
    <citation type="submission" date="2019-09" db="EMBL/GenBank/DDBJ databases">
        <title>Complete genome sequence of Arachidicoccus sp. B3-10 isolated from apple orchard soil.</title>
        <authorList>
            <person name="Kim H.S."/>
            <person name="Han K.-I."/>
            <person name="Suh M.K."/>
            <person name="Lee K.C."/>
            <person name="Eom M.K."/>
            <person name="Kim J.-S."/>
            <person name="Kang S.W."/>
            <person name="Sin Y."/>
            <person name="Lee J.-S."/>
        </authorList>
    </citation>
    <scope>NUCLEOTIDE SEQUENCE [LARGE SCALE GENOMIC DNA]</scope>
    <source>
        <strain evidence="1 2">B3-10</strain>
    </source>
</reference>
<name>A0A5P2G1V1_9BACT</name>